<comment type="similarity">
    <text evidence="1">Belongs to the MG307/MG309/MG338 family.</text>
</comment>
<dbReference type="Pfam" id="PF12506">
    <property type="entry name" value="DUF3713"/>
    <property type="match status" value="1"/>
</dbReference>
<evidence type="ECO:0000313" key="3">
    <source>
        <dbReference type="Proteomes" id="UP001449582"/>
    </source>
</evidence>
<protein>
    <submittedName>
        <fullName evidence="2">Uncharacterized protein</fullName>
    </submittedName>
</protein>
<dbReference type="InterPro" id="IPR022186">
    <property type="entry name" value="DUF3713"/>
</dbReference>
<dbReference type="EMBL" id="BAABQM010000002">
    <property type="protein sequence ID" value="GAA5414681.1"/>
    <property type="molecule type" value="Genomic_DNA"/>
</dbReference>
<proteinExistence type="inferred from homology"/>
<reference evidence="2" key="1">
    <citation type="submission" date="2024-02" db="EMBL/GenBank/DDBJ databases">
        <title>Draft genome sequence of new strains in genus Ureaplasma.</title>
        <authorList>
            <person name="Nakajima Y."/>
            <person name="Segawa T."/>
        </authorList>
    </citation>
    <scope>NUCLEOTIDE SEQUENCE [LARGE SCALE GENOMIC DNA]</scope>
    <source>
        <strain evidence="2">OM1</strain>
    </source>
</reference>
<sequence length="1393" mass="152509">MKSKHKKILWTTFGISAIAAIAIGLGAGLSHRNAQNNAQQTSNPTIQSNGQFTNMYSDNLSPMIASILTSKSGRESTLQTATNNILSSWFKNINNSSLQADYVQWHQDAQKSYNNQYKEYKDKKGSNWQELFQREVLDPVGGTEQAYIQNQIDQNLKSTFISAVFNKNYEGIQTTTDGKTTVLPISQGSSKIVNEAKNINGLHGAGTDNAFTFSAETVPANSVQSVDYGYADFTNFLMNQWVKQTLPLPVIMSLWKNGDKPQDSGLFNQAFFKSAVGTSGSYKFQYFTPSSADAQVLTTTDKFKQLIQGINEGQYVNATTGAITLPNNDTEDSSTIMTIQASSLFNGTIATPFSAAALYKFNNTVFGTVDANMPTASSIDTSSIMKNFLVYSKNGEAPSSDKANSSPATAHATSAVALRNNFAAQPNAQKGVFYFPYQTTFVNQEQGSQTQSVFTGIYKDAVGIKDTVNITGAVTKQDSSDPTKSTSANLNDFILTRDQFGVHLISIDRLSQIQAAVAKISGTTPADEYKKFEAACTEIRNTFMWRAATDIANGTNNYKLQDSLKEFLTNNFNELIIKYAQKALNSQDAYNLFGANVMSGNKPSSSESTNKLGTFGTDLKEYQNILNSIQASTDLGKLMLSSIYLDDSEKALTFVNNVRQQLYANQSSYSSPNPSDWKDYGLAGVLPYTRNSKTGNFDSLTALVNAFVGNFTPKAASKAPVAARNASNANPNQLTAGNDKELVQAPKTTEDLVTNAKVNFENDVVNYINNNTFTQITTTSNGNFTLVGSPTYLITNNVYVNNAIQANNGANQLAPIVQNLYMQRYLIAQNKIGTNQTVIQGSSKGSESNLISLAAADTSATSSSSTSSSQSSAAKGYFYDFSTNSIWQSANASSEVNTAGSNAWIRSKMQEAIDSNYMINNFTSLTNLYDQGDWTSLESTKGSADANGIWKIARQVWLKSWQSSQYMYKNSNGTTFYAYENPTAASNYQKFLITVEYLLDYNASTNTFSFKNLINYLNKVTANNNRAMVAWMNMSSTKGDPSFGLLSTYKSAENTTSVQKQVQTDATFKSLPIYLSKVSPYSWYSAPNYFTSNAATSSNQGNIAAQYKKDVSYTTDSNYWYSAPMTASEKDTTNTGFVGFQANNGSEFGLNNLITNSAFDNSTYATPSFVSDKQTGAENYNYLGTLYQYGSRADLIKAVENISTPNGLMNLYDSVLRNSDLPVSQTSKEKMESLNNAIYKTSSDKVAALSKEIVSIIQDTKQVPDSAFSKMNGMPLWNNNNGTTSTKFAASSSKDSAMVYEYVVTLFNSNDVKALMTNGKLNTTSTGFLGLNPQTFFNAIALLATSNYQLQNDAMNNMVNVIGKMKVYDQRLANSLNSSWIANYEEWQKLKNN</sequence>
<comment type="caution">
    <text evidence="2">The sequence shown here is derived from an EMBL/GenBank/DDBJ whole genome shotgun (WGS) entry which is preliminary data.</text>
</comment>
<organism evidence="2 3">
    <name type="scientific">Ureaplasma ceti</name>
    <dbReference type="NCBI Taxonomy" id="3119530"/>
    <lineage>
        <taxon>Bacteria</taxon>
        <taxon>Bacillati</taxon>
        <taxon>Mycoplasmatota</taxon>
        <taxon>Mycoplasmoidales</taxon>
        <taxon>Mycoplasmoidaceae</taxon>
        <taxon>Ureaplasma</taxon>
    </lineage>
</organism>
<dbReference type="Proteomes" id="UP001449582">
    <property type="component" value="Unassembled WGS sequence"/>
</dbReference>
<evidence type="ECO:0000256" key="1">
    <source>
        <dbReference type="ARBA" id="ARBA00010828"/>
    </source>
</evidence>
<evidence type="ECO:0000313" key="2">
    <source>
        <dbReference type="EMBL" id="GAA5414681.1"/>
    </source>
</evidence>
<keyword evidence="3" id="KW-1185">Reference proteome</keyword>
<dbReference type="RefSeq" id="WP_353289842.1">
    <property type="nucleotide sequence ID" value="NZ_BAABQM010000002.1"/>
</dbReference>
<name>A0ABP9U5R1_9BACT</name>
<gene>
    <name evidence="2" type="ORF">UREOM_3920</name>
</gene>
<accession>A0ABP9U5R1</accession>